<comment type="function">
    <text evidence="10">Catalyzes the oxidation of sulfhydryl groups in peptide and protein thiols to disulfides with the reduction of oxygen to hydrogen peroxide.</text>
</comment>
<dbReference type="SUPFAM" id="SSF52833">
    <property type="entry name" value="Thioredoxin-like"/>
    <property type="match status" value="1"/>
</dbReference>
<comment type="cofactor">
    <cofactor evidence="1 10">
        <name>FAD</name>
        <dbReference type="ChEBI" id="CHEBI:57692"/>
    </cofactor>
</comment>
<proteinExistence type="inferred from homology"/>
<dbReference type="Pfam" id="PF18108">
    <property type="entry name" value="QSOX_Trx1"/>
    <property type="match status" value="1"/>
</dbReference>
<dbReference type="Pfam" id="PF00085">
    <property type="entry name" value="Thioredoxin"/>
    <property type="match status" value="1"/>
</dbReference>
<dbReference type="SUPFAM" id="SSF69000">
    <property type="entry name" value="FAD-dependent thiol oxidase"/>
    <property type="match status" value="1"/>
</dbReference>
<dbReference type="InterPro" id="IPR040986">
    <property type="entry name" value="QSOX_FAD-bd_dom"/>
</dbReference>
<dbReference type="GO" id="GO:0000139">
    <property type="term" value="C:Golgi membrane"/>
    <property type="evidence" value="ECO:0007669"/>
    <property type="project" value="TreeGrafter"/>
</dbReference>
<dbReference type="Gene3D" id="1.20.120.1960">
    <property type="entry name" value="QSOX sulfhydryl oxidase domain"/>
    <property type="match status" value="1"/>
</dbReference>
<dbReference type="RefSeq" id="XP_028153145.1">
    <property type="nucleotide sequence ID" value="XM_028297344.1"/>
</dbReference>
<keyword evidence="10" id="KW-0472">Membrane</keyword>
<evidence type="ECO:0000256" key="10">
    <source>
        <dbReference type="RuleBase" id="RU371123"/>
    </source>
</evidence>
<dbReference type="CDD" id="cd02992">
    <property type="entry name" value="PDI_a_QSOX"/>
    <property type="match status" value="1"/>
</dbReference>
<sequence>MWHKYSSSLIYNFLILCALFGFSNNAGIMKPLKDKANVGIFSMSSNDYKKYSEKIGLYYLNDDVEILTVDNFKSELYGNKRAWIIEFYNAWCGFCQRFAPSWKQFATDIKDWKGLVGVGAIDCSDETNTAICREFEIMGYPTLKYFHEMYEEGATNLGLNIKTGGDAAAHKRVLLHTIMDEQTADRGKMFPTLQPFTGSLKDLFTLDNDLAFLVVQQNVSDYVGQEVMMDLHKVKNVNVRYILKNETVLVTKFGVTSFPALVVINKDETHQLLDVKAKAESIKNAIQKYLYPHKTTNSNEELIINREDKHSQNVVNFLDERERARLKDKIKRMGDVVFQMDLESTLRYSLKHEVGLVKEITDERLQALKNYINVLYKYFPFGRNGKLFLHDLKEFVWYKTAVKGSDIANFLKHAEMENQLVFSSPLGQWLGCKGSADNYRGYTCGMWKLFHYLTVNAADEAVGSNPRVVLEAMHGYIKSFFGCYDCSQHFQDLARRRALSNVSSWDDSVLWLWSAHNEVNKRLSGDETEDPEYPKYQFPSKVNCPRCYTKENTWNIPEIFYYLKHVYTSINVRYIGSDTRILHLGLDGSPEYKSEPGFFKTVDTAFCFILYLACFMFILVLIYLFSKRGYKKKAYLHDIHGKV</sequence>
<dbReference type="InterPro" id="IPR039798">
    <property type="entry name" value="Sulfhydryl_oxidase"/>
</dbReference>
<evidence type="ECO:0000256" key="4">
    <source>
        <dbReference type="ARBA" id="ARBA00022729"/>
    </source>
</evidence>
<dbReference type="PANTHER" id="PTHR22897:SF8">
    <property type="entry name" value="SULFHYDRYL OXIDASE"/>
    <property type="match status" value="1"/>
</dbReference>
<evidence type="ECO:0000256" key="1">
    <source>
        <dbReference type="ARBA" id="ARBA00001974"/>
    </source>
</evidence>
<evidence type="ECO:0000259" key="12">
    <source>
        <dbReference type="PROSITE" id="PS51324"/>
    </source>
</evidence>
<dbReference type="InParanoid" id="A0A6P7HBE4"/>
<evidence type="ECO:0000259" key="13">
    <source>
        <dbReference type="PROSITE" id="PS51352"/>
    </source>
</evidence>
<evidence type="ECO:0000313" key="14">
    <source>
        <dbReference type="RefSeq" id="XP_028153145.1"/>
    </source>
</evidence>
<evidence type="ECO:0000256" key="7">
    <source>
        <dbReference type="ARBA" id="ARBA00023157"/>
    </source>
</evidence>
<feature type="domain" description="ERV/ALR sulfhydryl oxidase" evidence="12">
    <location>
        <begin position="435"/>
        <end position="538"/>
    </location>
</feature>
<dbReference type="PROSITE" id="PS51324">
    <property type="entry name" value="ERV_ALR"/>
    <property type="match status" value="1"/>
</dbReference>
<dbReference type="InterPro" id="IPR042568">
    <property type="entry name" value="QSOX_FAD-bd_sf"/>
</dbReference>
<dbReference type="GO" id="GO:0006457">
    <property type="term" value="P:protein folding"/>
    <property type="evidence" value="ECO:0007669"/>
    <property type="project" value="TreeGrafter"/>
</dbReference>
<keyword evidence="10" id="KW-1133">Transmembrane helix</keyword>
<dbReference type="PANTHER" id="PTHR22897">
    <property type="entry name" value="QUIESCIN Q6-RELATED SULFHYDRYL OXIDASE"/>
    <property type="match status" value="1"/>
</dbReference>
<comment type="similarity">
    <text evidence="2 10">Belongs to the quiescin-sulfhydryl oxidase (QSOX) family.</text>
</comment>
<keyword evidence="6 10" id="KW-0560">Oxidoreductase</keyword>
<dbReference type="FunFam" id="1.20.120.310:FF:000001">
    <property type="entry name" value="Sulfhydryl oxidase"/>
    <property type="match status" value="1"/>
</dbReference>
<keyword evidence="4 11" id="KW-0732">Signal</keyword>
<dbReference type="InterPro" id="IPR017905">
    <property type="entry name" value="ERV/ALR_sulphydryl_oxidase"/>
</dbReference>
<dbReference type="GO" id="GO:0005615">
    <property type="term" value="C:extracellular space"/>
    <property type="evidence" value="ECO:0007669"/>
    <property type="project" value="TreeGrafter"/>
</dbReference>
<dbReference type="EC" id="1.8.3.2" evidence="10"/>
<dbReference type="InterPro" id="IPR041269">
    <property type="entry name" value="QSOX_Trx1"/>
</dbReference>
<evidence type="ECO:0000256" key="2">
    <source>
        <dbReference type="ARBA" id="ARBA00006041"/>
    </source>
</evidence>
<keyword evidence="10" id="KW-0812">Transmembrane</keyword>
<dbReference type="PROSITE" id="PS51352">
    <property type="entry name" value="THIOREDOXIN_2"/>
    <property type="match status" value="1"/>
</dbReference>
<organism evidence="14">
    <name type="scientific">Diabrotica virgifera virgifera</name>
    <name type="common">western corn rootworm</name>
    <dbReference type="NCBI Taxonomy" id="50390"/>
    <lineage>
        <taxon>Eukaryota</taxon>
        <taxon>Metazoa</taxon>
        <taxon>Ecdysozoa</taxon>
        <taxon>Arthropoda</taxon>
        <taxon>Hexapoda</taxon>
        <taxon>Insecta</taxon>
        <taxon>Pterygota</taxon>
        <taxon>Neoptera</taxon>
        <taxon>Endopterygota</taxon>
        <taxon>Coleoptera</taxon>
        <taxon>Polyphaga</taxon>
        <taxon>Cucujiformia</taxon>
        <taxon>Chrysomeloidea</taxon>
        <taxon>Chrysomelidae</taxon>
        <taxon>Galerucinae</taxon>
        <taxon>Diabroticina</taxon>
        <taxon>Diabroticites</taxon>
        <taxon>Diabrotica</taxon>
    </lineage>
</organism>
<protein>
    <recommendedName>
        <fullName evidence="10">Sulfhydryl oxidase</fullName>
        <ecNumber evidence="10">1.8.3.2</ecNumber>
    </recommendedName>
</protein>
<name>A0A6P7HBE4_DIAVI</name>
<feature type="domain" description="Thioredoxin" evidence="13">
    <location>
        <begin position="32"/>
        <end position="215"/>
    </location>
</feature>
<comment type="catalytic activity">
    <reaction evidence="9 10">
        <text>2 R'C(R)SH + O2 = R'C(R)S-S(R)CR' + H2O2</text>
        <dbReference type="Rhea" id="RHEA:17357"/>
        <dbReference type="ChEBI" id="CHEBI:15379"/>
        <dbReference type="ChEBI" id="CHEBI:16240"/>
        <dbReference type="ChEBI" id="CHEBI:16520"/>
        <dbReference type="ChEBI" id="CHEBI:17412"/>
        <dbReference type="EC" id="1.8.3.2"/>
    </reaction>
</comment>
<evidence type="ECO:0000256" key="9">
    <source>
        <dbReference type="ARBA" id="ARBA00048864"/>
    </source>
</evidence>
<keyword evidence="7" id="KW-1015">Disulfide bond</keyword>
<evidence type="ECO:0000256" key="3">
    <source>
        <dbReference type="ARBA" id="ARBA00022630"/>
    </source>
</evidence>
<dbReference type="GO" id="GO:0016971">
    <property type="term" value="F:flavin-dependent sulfhydryl oxidase activity"/>
    <property type="evidence" value="ECO:0007669"/>
    <property type="project" value="InterPro"/>
</dbReference>
<dbReference type="Gene3D" id="1.20.120.310">
    <property type="entry name" value="ERV/ALR sulfhydryl oxidase domain"/>
    <property type="match status" value="1"/>
</dbReference>
<dbReference type="InterPro" id="IPR036249">
    <property type="entry name" value="Thioredoxin-like_sf"/>
</dbReference>
<feature type="signal peptide" evidence="11">
    <location>
        <begin position="1"/>
        <end position="25"/>
    </location>
</feature>
<dbReference type="FunFam" id="3.40.30.10:FF:000073">
    <property type="entry name" value="Sulfhydryl oxidase"/>
    <property type="match status" value="1"/>
</dbReference>
<dbReference type="FunFam" id="1.20.120.1960:FF:000001">
    <property type="entry name" value="Sulfhydryl oxidase"/>
    <property type="match status" value="1"/>
</dbReference>
<dbReference type="InterPro" id="IPR036774">
    <property type="entry name" value="ERV/ALR_sulphydryl_oxid_sf"/>
</dbReference>
<dbReference type="Gene3D" id="3.40.30.10">
    <property type="entry name" value="Glutaredoxin"/>
    <property type="match status" value="2"/>
</dbReference>
<evidence type="ECO:0000256" key="6">
    <source>
        <dbReference type="ARBA" id="ARBA00023002"/>
    </source>
</evidence>
<dbReference type="Pfam" id="PF18371">
    <property type="entry name" value="FAD_SOX"/>
    <property type="match status" value="1"/>
</dbReference>
<evidence type="ECO:0000256" key="5">
    <source>
        <dbReference type="ARBA" id="ARBA00022827"/>
    </source>
</evidence>
<evidence type="ECO:0000256" key="8">
    <source>
        <dbReference type="ARBA" id="ARBA00023180"/>
    </source>
</evidence>
<accession>A0A6P7HBE4</accession>
<gene>
    <name evidence="14" type="primary">LOC114346601</name>
</gene>
<dbReference type="GO" id="GO:0003756">
    <property type="term" value="F:protein disulfide isomerase activity"/>
    <property type="evidence" value="ECO:0007669"/>
    <property type="project" value="TreeGrafter"/>
</dbReference>
<feature type="chain" id="PRO_5028430292" description="Sulfhydryl oxidase" evidence="11">
    <location>
        <begin position="26"/>
        <end position="643"/>
    </location>
</feature>
<evidence type="ECO:0000256" key="11">
    <source>
        <dbReference type="SAM" id="SignalP"/>
    </source>
</evidence>
<dbReference type="Pfam" id="PF04777">
    <property type="entry name" value="Evr1_Alr"/>
    <property type="match status" value="1"/>
</dbReference>
<keyword evidence="5 10" id="KW-0274">FAD</keyword>
<dbReference type="AlphaFoldDB" id="A0A6P7HBE4"/>
<dbReference type="InterPro" id="IPR013766">
    <property type="entry name" value="Thioredoxin_domain"/>
</dbReference>
<feature type="transmembrane region" description="Helical" evidence="10">
    <location>
        <begin position="608"/>
        <end position="626"/>
    </location>
</feature>
<reference evidence="14" key="1">
    <citation type="submission" date="2025-08" db="UniProtKB">
        <authorList>
            <consortium name="RefSeq"/>
        </authorList>
    </citation>
    <scope>IDENTIFICATION</scope>
</reference>
<dbReference type="FunCoup" id="A0A6P7HBE4">
    <property type="interactions" value="244"/>
</dbReference>
<keyword evidence="8" id="KW-0325">Glycoprotein</keyword>
<keyword evidence="3 10" id="KW-0285">Flavoprotein</keyword>